<comment type="caution">
    <text evidence="1">The sequence shown here is derived from an EMBL/GenBank/DDBJ whole genome shotgun (WGS) entry which is preliminary data.</text>
</comment>
<organism evidence="1 2">
    <name type="scientific">[Candida] jaroonii</name>
    <dbReference type="NCBI Taxonomy" id="467808"/>
    <lineage>
        <taxon>Eukaryota</taxon>
        <taxon>Fungi</taxon>
        <taxon>Dikarya</taxon>
        <taxon>Ascomycota</taxon>
        <taxon>Saccharomycotina</taxon>
        <taxon>Pichiomycetes</taxon>
        <taxon>Debaryomycetaceae</taxon>
        <taxon>Yamadazyma</taxon>
    </lineage>
</organism>
<evidence type="ECO:0000313" key="1">
    <source>
        <dbReference type="EMBL" id="CAH6719674.1"/>
    </source>
</evidence>
<name>A0ACA9Y3X2_9ASCO</name>
<gene>
    <name evidence="1" type="ORF">CLIB1444_02S13938</name>
</gene>
<protein>
    <submittedName>
        <fullName evidence="1">Mitochondrial import inner membrane translocase subunit Tim54p</fullName>
    </submittedName>
</protein>
<reference evidence="1" key="1">
    <citation type="submission" date="2022-06" db="EMBL/GenBank/DDBJ databases">
        <authorList>
            <person name="Legras J.-L."/>
            <person name="Devillers H."/>
            <person name="Grondin C."/>
        </authorList>
    </citation>
    <scope>NUCLEOTIDE SEQUENCE</scope>
    <source>
        <strain evidence="1">CLIB 1444</strain>
    </source>
</reference>
<dbReference type="EMBL" id="CALSDN010000002">
    <property type="protein sequence ID" value="CAH6719674.1"/>
    <property type="molecule type" value="Genomic_DNA"/>
</dbReference>
<accession>A0ACA9Y3X2</accession>
<keyword evidence="2" id="KW-1185">Reference proteome</keyword>
<dbReference type="Proteomes" id="UP001152531">
    <property type="component" value="Unassembled WGS sequence"/>
</dbReference>
<sequence>MVDVKDSKSVDVKDAAPKTGTESSPADIKGKVENATKVKKGWSNPALRMMGIPRLSLPSRNWMIFWGVLGTLGGAAYYDKLEQQRIRKEYMDKVSESGKQPYETSKLPRKLTVFIAPPPNDFLETSMVYFRRYVKPILNSASVDFDILVANKQGDIRTSVSERIRQLRRDEIAKKEQELAAKAQEAYEKSWTKFFTVTVPSTLKKPFVKEEIVDDVKNRTELYTPKDVLGFYYNNDMITAVREDSEDPQAAGGVVCIGRGAFKEYIQGVHEGLLGPLEKPEEPEKPEIKLEEVKEPELVSEGTTPVTESIADSVEIPVESAQTAESTESTNSPKEPEKIEKDEPKEEDAEDETLIKPFIDPKDYGKAMFAPEFKDGLNLENNKVPVFFEQPIYVFKVPNILGFTNFPRKIYNWFNRRYVAEEFSEKTMHIINNKSRPFEPRDEYLAKEEELLWPKKWVEKGLSKNSEWVKEVVVDKRVTKHLRVYE</sequence>
<proteinExistence type="predicted"/>
<evidence type="ECO:0000313" key="2">
    <source>
        <dbReference type="Proteomes" id="UP001152531"/>
    </source>
</evidence>